<evidence type="ECO:0000313" key="2">
    <source>
        <dbReference type="Proteomes" id="UP000326354"/>
    </source>
</evidence>
<reference evidence="1 2" key="1">
    <citation type="submission" date="2019-08" db="EMBL/GenBank/DDBJ databases">
        <title>Complete genome sequence of Candidatus Uab amorphum.</title>
        <authorList>
            <person name="Shiratori T."/>
            <person name="Suzuki S."/>
            <person name="Kakizawa Y."/>
            <person name="Ishida K."/>
        </authorList>
    </citation>
    <scope>NUCLEOTIDE SEQUENCE [LARGE SCALE GENOMIC DNA]</scope>
    <source>
        <strain evidence="1 2">SRT547</strain>
    </source>
</reference>
<sequence>MGKYALFFIWLVPLVHTQIFMDKDSGFQFPQTIGHFSVLDQKKFAQASLGVYVGYHNDKEAVISTYVYAVPPKMQQQSSSTVLSKVMHDLNQQILLVEKLRFKSAVSVISEGEFNVALKDGANFLGQKSSLVVSREMEILNTITYIFFFNKSFFFKVRATFSNDKMLEEDVDHFVRSLLKAQKTPTPPRKPNLQTKKIQQGMLKLIDRFLQAPLVSKEAPKILISYAIQSDAVQVIMSKEQGWMKTSGYEQLFIAAYVAGNIRKQLMTQIKKNYPEGGDRAVVRVYSVLKKQLPGFIIREAESLVEKYAKNANVGSDVKDFIQKLPQAIAQRKRQEIYDQGRQLLKRVTGTEKNAVVRGLEDIKGSHYLSKRVALQMKIYLKRQQSITLSTVDGRQIRGVVTRVAKNKCLIEDSQGKKYVVYYYKIKAIDMVKLIPEKYYSDSKVLYHLGVLLFCEKNAAAKKYLEKAKEQGENSAQWWLDKME</sequence>
<dbReference type="RefSeq" id="WP_151971602.1">
    <property type="nucleotide sequence ID" value="NZ_AP019860.1"/>
</dbReference>
<organism evidence="1 2">
    <name type="scientific">Uabimicrobium amorphum</name>
    <dbReference type="NCBI Taxonomy" id="2596890"/>
    <lineage>
        <taxon>Bacteria</taxon>
        <taxon>Pseudomonadati</taxon>
        <taxon>Planctomycetota</taxon>
        <taxon>Candidatus Uabimicrobiia</taxon>
        <taxon>Candidatus Uabimicrobiales</taxon>
        <taxon>Candidatus Uabimicrobiaceae</taxon>
        <taxon>Candidatus Uabimicrobium</taxon>
    </lineage>
</organism>
<dbReference type="EMBL" id="AP019860">
    <property type="protein sequence ID" value="BBM87587.1"/>
    <property type="molecule type" value="Genomic_DNA"/>
</dbReference>
<protein>
    <submittedName>
        <fullName evidence="1">Uncharacterized protein</fullName>
    </submittedName>
</protein>
<gene>
    <name evidence="1" type="ORF">UABAM_05999</name>
</gene>
<dbReference type="Proteomes" id="UP000326354">
    <property type="component" value="Chromosome"/>
</dbReference>
<evidence type="ECO:0000313" key="1">
    <source>
        <dbReference type="EMBL" id="BBM87587.1"/>
    </source>
</evidence>
<dbReference type="KEGG" id="uam:UABAM_05999"/>
<dbReference type="AlphaFoldDB" id="A0A5S9ITQ9"/>
<name>A0A5S9ITQ9_UABAM</name>
<accession>A0A5S9ITQ9</accession>
<proteinExistence type="predicted"/>
<keyword evidence="2" id="KW-1185">Reference proteome</keyword>